<dbReference type="FunFam" id="3.30.565.10:FF:000023">
    <property type="entry name" value="PAS domain-containing sensor histidine kinase"/>
    <property type="match status" value="1"/>
</dbReference>
<reference evidence="14 15" key="1">
    <citation type="submission" date="2018-03" db="EMBL/GenBank/DDBJ databases">
        <title>The draft genome of Mesorhizobium soli JCM 19897.</title>
        <authorList>
            <person name="Li L."/>
            <person name="Liu L."/>
            <person name="Liang L."/>
            <person name="Wang T."/>
            <person name="Zhang X."/>
        </authorList>
    </citation>
    <scope>NUCLEOTIDE SEQUENCE [LARGE SCALE GENOMIC DNA]</scope>
    <source>
        <strain evidence="14 15">JCM 19897</strain>
    </source>
</reference>
<dbReference type="Gene3D" id="1.10.287.130">
    <property type="match status" value="1"/>
</dbReference>
<name>A0A2P7SGY6_9HYPH</name>
<keyword evidence="12" id="KW-1133">Transmembrane helix</keyword>
<keyword evidence="11 12" id="KW-0472">Membrane</keyword>
<comment type="catalytic activity">
    <reaction evidence="1">
        <text>ATP + protein L-histidine = ADP + protein N-phospho-L-histidine.</text>
        <dbReference type="EC" id="2.7.13.3"/>
    </reaction>
</comment>
<keyword evidence="7" id="KW-0547">Nucleotide-binding</keyword>
<dbReference type="AlphaFoldDB" id="A0A2P7SGY6"/>
<dbReference type="GO" id="GO:0000155">
    <property type="term" value="F:phosphorelay sensor kinase activity"/>
    <property type="evidence" value="ECO:0007669"/>
    <property type="project" value="InterPro"/>
</dbReference>
<feature type="transmembrane region" description="Helical" evidence="12">
    <location>
        <begin position="18"/>
        <end position="38"/>
    </location>
</feature>
<evidence type="ECO:0000313" key="15">
    <source>
        <dbReference type="Proteomes" id="UP000240653"/>
    </source>
</evidence>
<dbReference type="Gene3D" id="3.30.565.10">
    <property type="entry name" value="Histidine kinase-like ATPase, C-terminal domain"/>
    <property type="match status" value="1"/>
</dbReference>
<keyword evidence="6" id="KW-0808">Transferase</keyword>
<gene>
    <name evidence="14" type="ORF">C7I85_09805</name>
</gene>
<evidence type="ECO:0000256" key="5">
    <source>
        <dbReference type="ARBA" id="ARBA00022553"/>
    </source>
</evidence>
<evidence type="ECO:0000256" key="6">
    <source>
        <dbReference type="ARBA" id="ARBA00022679"/>
    </source>
</evidence>
<dbReference type="CDD" id="cd00082">
    <property type="entry name" value="HisKA"/>
    <property type="match status" value="1"/>
</dbReference>
<feature type="transmembrane region" description="Helical" evidence="12">
    <location>
        <begin position="72"/>
        <end position="89"/>
    </location>
</feature>
<evidence type="ECO:0000256" key="9">
    <source>
        <dbReference type="ARBA" id="ARBA00022840"/>
    </source>
</evidence>
<accession>A0A2P7SGY6</accession>
<dbReference type="SUPFAM" id="SSF47384">
    <property type="entry name" value="Homodimeric domain of signal transducing histidine kinase"/>
    <property type="match status" value="1"/>
</dbReference>
<dbReference type="InterPro" id="IPR004358">
    <property type="entry name" value="Sig_transdc_His_kin-like_C"/>
</dbReference>
<dbReference type="InterPro" id="IPR050736">
    <property type="entry name" value="Sensor_HK_Regulatory"/>
</dbReference>
<dbReference type="Pfam" id="PF02518">
    <property type="entry name" value="HATPase_c"/>
    <property type="match status" value="1"/>
</dbReference>
<feature type="transmembrane region" description="Helical" evidence="12">
    <location>
        <begin position="44"/>
        <end position="65"/>
    </location>
</feature>
<protein>
    <recommendedName>
        <fullName evidence="3">histidine kinase</fullName>
        <ecNumber evidence="3">2.7.13.3</ecNumber>
    </recommendedName>
</protein>
<dbReference type="PANTHER" id="PTHR43711:SF31">
    <property type="entry name" value="HISTIDINE KINASE"/>
    <property type="match status" value="1"/>
</dbReference>
<dbReference type="CDD" id="cd16922">
    <property type="entry name" value="HATPase_EvgS-ArcB-TorS-like"/>
    <property type="match status" value="1"/>
</dbReference>
<keyword evidence="10" id="KW-0902">Two-component regulatory system</keyword>
<dbReference type="EC" id="2.7.13.3" evidence="3"/>
<keyword evidence="12" id="KW-0812">Transmembrane</keyword>
<evidence type="ECO:0000256" key="1">
    <source>
        <dbReference type="ARBA" id="ARBA00000085"/>
    </source>
</evidence>
<dbReference type="InterPro" id="IPR003594">
    <property type="entry name" value="HATPase_dom"/>
</dbReference>
<keyword evidence="8 14" id="KW-0418">Kinase</keyword>
<dbReference type="InterPro" id="IPR036890">
    <property type="entry name" value="HATPase_C_sf"/>
</dbReference>
<evidence type="ECO:0000256" key="3">
    <source>
        <dbReference type="ARBA" id="ARBA00012438"/>
    </source>
</evidence>
<dbReference type="Pfam" id="PF00512">
    <property type="entry name" value="HisKA"/>
    <property type="match status" value="1"/>
</dbReference>
<dbReference type="InterPro" id="IPR000014">
    <property type="entry name" value="PAS"/>
</dbReference>
<comment type="caution">
    <text evidence="14">The sequence shown here is derived from an EMBL/GenBank/DDBJ whole genome shotgun (WGS) entry which is preliminary data.</text>
</comment>
<keyword evidence="4" id="KW-1003">Cell membrane</keyword>
<evidence type="ECO:0000256" key="8">
    <source>
        <dbReference type="ARBA" id="ARBA00022777"/>
    </source>
</evidence>
<organism evidence="14 15">
    <name type="scientific">Pseudaminobacter soli</name>
    <name type="common">ex Li et al. 2025</name>
    <dbReference type="NCBI Taxonomy" id="1295366"/>
    <lineage>
        <taxon>Bacteria</taxon>
        <taxon>Pseudomonadati</taxon>
        <taxon>Pseudomonadota</taxon>
        <taxon>Alphaproteobacteria</taxon>
        <taxon>Hyphomicrobiales</taxon>
        <taxon>Phyllobacteriaceae</taxon>
        <taxon>Pseudaminobacter</taxon>
    </lineage>
</organism>
<evidence type="ECO:0000256" key="7">
    <source>
        <dbReference type="ARBA" id="ARBA00022741"/>
    </source>
</evidence>
<dbReference type="EMBL" id="PXYL01000004">
    <property type="protein sequence ID" value="PSJ61655.1"/>
    <property type="molecule type" value="Genomic_DNA"/>
</dbReference>
<dbReference type="PANTHER" id="PTHR43711">
    <property type="entry name" value="TWO-COMPONENT HISTIDINE KINASE"/>
    <property type="match status" value="1"/>
</dbReference>
<dbReference type="InterPro" id="IPR005467">
    <property type="entry name" value="His_kinase_dom"/>
</dbReference>
<dbReference type="Proteomes" id="UP000240653">
    <property type="component" value="Unassembled WGS sequence"/>
</dbReference>
<sequence length="579" mass="61665">MVHPSVRDESARAAQRRLVGILLTAPFFVSASIALYLANTLGAATTLAATCATFGAAWLAVLLVAASGKEQLAAAAALTFGIASISAIVAGAGGLASPMSALLLALPLEAYWQRRSPRAGLNGAGAALAVLPLQALLGSTVFPASAAVAGWHWLVPLAYVATLLPRLGGLVAKTSQDEENDERPRLEDIVDAVVIRMAPNGDISDVSAQARETMRLQPELLLGTGLFDRIQVSDRVAYLCALADLRGGATRRKVEVRVRLPRQEDGPTDNYRPFLIELMSNGNRAPVFTALLRENEEVAQLRADLANRGESAEALEIAKGRFLAAVSHELRTPLNAIIGFSDMLLHETFGGFQNPRQKEYVTLVRDSGHHLLEVVNSILDVSRIEAGTYATNPESFRFADAVEMCRSMMNLQAEAKTISLTTQIAPEAGEIHADRRAVQQMLINLVSNAIKFTPSGGQVSVGAKRLGSWLHFWVSDNGIGIADHDLARLGKPFTQVQNDYTRQFEGTGLGLSLVKGLVSLHEGTMSIESAVGEGTTVTISLPVGGPAIDEQPEERGALVALRAAGAMRREGHGSLRKAG</sequence>
<evidence type="ECO:0000259" key="13">
    <source>
        <dbReference type="PROSITE" id="PS50109"/>
    </source>
</evidence>
<dbReference type="GO" id="GO:0005886">
    <property type="term" value="C:plasma membrane"/>
    <property type="evidence" value="ECO:0007669"/>
    <property type="project" value="UniProtKB-SubCell"/>
</dbReference>
<feature type="domain" description="Histidine kinase" evidence="13">
    <location>
        <begin position="325"/>
        <end position="545"/>
    </location>
</feature>
<keyword evidence="15" id="KW-1185">Reference proteome</keyword>
<dbReference type="OrthoDB" id="9813151at2"/>
<dbReference type="CDD" id="cd00130">
    <property type="entry name" value="PAS"/>
    <property type="match status" value="1"/>
</dbReference>
<evidence type="ECO:0000256" key="12">
    <source>
        <dbReference type="SAM" id="Phobius"/>
    </source>
</evidence>
<evidence type="ECO:0000256" key="11">
    <source>
        <dbReference type="ARBA" id="ARBA00023136"/>
    </source>
</evidence>
<dbReference type="InterPro" id="IPR003661">
    <property type="entry name" value="HisK_dim/P_dom"/>
</dbReference>
<dbReference type="PROSITE" id="PS50109">
    <property type="entry name" value="HIS_KIN"/>
    <property type="match status" value="1"/>
</dbReference>
<dbReference type="SUPFAM" id="SSF55874">
    <property type="entry name" value="ATPase domain of HSP90 chaperone/DNA topoisomerase II/histidine kinase"/>
    <property type="match status" value="1"/>
</dbReference>
<evidence type="ECO:0000256" key="2">
    <source>
        <dbReference type="ARBA" id="ARBA00004236"/>
    </source>
</evidence>
<dbReference type="InterPro" id="IPR036097">
    <property type="entry name" value="HisK_dim/P_sf"/>
</dbReference>
<dbReference type="GO" id="GO:0005524">
    <property type="term" value="F:ATP binding"/>
    <property type="evidence" value="ECO:0007669"/>
    <property type="project" value="UniProtKB-KW"/>
</dbReference>
<dbReference type="PRINTS" id="PR00344">
    <property type="entry name" value="BCTRLSENSOR"/>
</dbReference>
<keyword evidence="9" id="KW-0067">ATP-binding</keyword>
<evidence type="ECO:0000256" key="4">
    <source>
        <dbReference type="ARBA" id="ARBA00022475"/>
    </source>
</evidence>
<dbReference type="SMART" id="SM00388">
    <property type="entry name" value="HisKA"/>
    <property type="match status" value="1"/>
</dbReference>
<comment type="subcellular location">
    <subcellularLocation>
        <location evidence="2">Cell membrane</location>
    </subcellularLocation>
</comment>
<evidence type="ECO:0000313" key="14">
    <source>
        <dbReference type="EMBL" id="PSJ61655.1"/>
    </source>
</evidence>
<dbReference type="SMART" id="SM00387">
    <property type="entry name" value="HATPase_c"/>
    <property type="match status" value="1"/>
</dbReference>
<proteinExistence type="predicted"/>
<keyword evidence="5" id="KW-0597">Phosphoprotein</keyword>
<evidence type="ECO:0000256" key="10">
    <source>
        <dbReference type="ARBA" id="ARBA00023012"/>
    </source>
</evidence>